<reference evidence="2 3" key="1">
    <citation type="submission" date="2011-07" db="EMBL/GenBank/DDBJ databases">
        <authorList>
            <person name="Coyne R."/>
            <person name="Brami D."/>
            <person name="Johnson J."/>
            <person name="Hostetler J."/>
            <person name="Hannick L."/>
            <person name="Clark T."/>
            <person name="Cassidy-Hanley D."/>
            <person name="Inman J."/>
        </authorList>
    </citation>
    <scope>NUCLEOTIDE SEQUENCE [LARGE SCALE GENOMIC DNA]</scope>
    <source>
        <strain evidence="2 3">G5</strain>
    </source>
</reference>
<accession>G0QZF8</accession>
<dbReference type="PANTHER" id="PTHR23252">
    <property type="entry name" value="INTIMAL THICKNESS RECEPTOR-RELATED"/>
    <property type="match status" value="1"/>
</dbReference>
<dbReference type="InParanoid" id="G0QZF8"/>
<dbReference type="OrthoDB" id="429400at2759"/>
<name>G0QZF8_ICHMU</name>
<protein>
    <recommendedName>
        <fullName evidence="4">Intimal thickness related receptor IRP domain-containing protein</fullName>
    </recommendedName>
</protein>
<evidence type="ECO:0008006" key="4">
    <source>
        <dbReference type="Google" id="ProtNLM"/>
    </source>
</evidence>
<dbReference type="PANTHER" id="PTHR23252:SF24">
    <property type="entry name" value="TRANSMEMBRANE PROTEIN 145"/>
    <property type="match status" value="1"/>
</dbReference>
<keyword evidence="1" id="KW-0812">Transmembrane</keyword>
<dbReference type="OMA" id="WIDGHLY"/>
<evidence type="ECO:0000256" key="1">
    <source>
        <dbReference type="SAM" id="Phobius"/>
    </source>
</evidence>
<dbReference type="InterPro" id="IPR047831">
    <property type="entry name" value="GPR180/TMEM145"/>
</dbReference>
<dbReference type="AlphaFoldDB" id="G0QZF8"/>
<keyword evidence="1" id="KW-1133">Transmembrane helix</keyword>
<gene>
    <name evidence="2" type="ORF">IMG5_156380</name>
</gene>
<sequence>MSIGKGTYQIRAKFENPVTGTPDLKENLQINFAIYQDDVWSKIYDEKDCSLIKQSARERRLLHIPINGQFSPYIKGDLQQRKREHVWYFSLNDCDENLSTINNNKIVLELTILNSDESHFSFEDGNYTIFYLLISVFSGFLFFYNIKHLKILAKQNEETNAALLMLIIAIGAWKLNFSI</sequence>
<dbReference type="RefSeq" id="XP_004030632.1">
    <property type="nucleotide sequence ID" value="XM_004030584.1"/>
</dbReference>
<dbReference type="GeneID" id="14905498"/>
<keyword evidence="3" id="KW-1185">Reference proteome</keyword>
<keyword evidence="1" id="KW-0472">Membrane</keyword>
<proteinExistence type="predicted"/>
<organism evidence="2 3">
    <name type="scientific">Ichthyophthirius multifiliis</name>
    <name type="common">White spot disease agent</name>
    <name type="synonym">Ich</name>
    <dbReference type="NCBI Taxonomy" id="5932"/>
    <lineage>
        <taxon>Eukaryota</taxon>
        <taxon>Sar</taxon>
        <taxon>Alveolata</taxon>
        <taxon>Ciliophora</taxon>
        <taxon>Intramacronucleata</taxon>
        <taxon>Oligohymenophorea</taxon>
        <taxon>Hymenostomatida</taxon>
        <taxon>Ophryoglenina</taxon>
        <taxon>Ichthyophthirius</taxon>
    </lineage>
</organism>
<feature type="transmembrane region" description="Helical" evidence="1">
    <location>
        <begin position="128"/>
        <end position="146"/>
    </location>
</feature>
<dbReference type="EMBL" id="GL984147">
    <property type="protein sequence ID" value="EGR29396.1"/>
    <property type="molecule type" value="Genomic_DNA"/>
</dbReference>
<feature type="transmembrane region" description="Helical" evidence="1">
    <location>
        <begin position="158"/>
        <end position="175"/>
    </location>
</feature>
<evidence type="ECO:0000313" key="3">
    <source>
        <dbReference type="Proteomes" id="UP000008983"/>
    </source>
</evidence>
<evidence type="ECO:0000313" key="2">
    <source>
        <dbReference type="EMBL" id="EGR29396.1"/>
    </source>
</evidence>
<dbReference type="Proteomes" id="UP000008983">
    <property type="component" value="Unassembled WGS sequence"/>
</dbReference>